<reference evidence="1 2" key="1">
    <citation type="journal article" date="2016" name="Nat. Commun.">
        <title>Thousands of microbial genomes shed light on interconnected biogeochemical processes in an aquifer system.</title>
        <authorList>
            <person name="Anantharaman K."/>
            <person name="Brown C.T."/>
            <person name="Hug L.A."/>
            <person name="Sharon I."/>
            <person name="Castelle C.J."/>
            <person name="Probst A.J."/>
            <person name="Thomas B.C."/>
            <person name="Singh A."/>
            <person name="Wilkins M.J."/>
            <person name="Karaoz U."/>
            <person name="Brodie E.L."/>
            <person name="Williams K.H."/>
            <person name="Hubbard S.S."/>
            <person name="Banfield J.F."/>
        </authorList>
    </citation>
    <scope>NUCLEOTIDE SEQUENCE [LARGE SCALE GENOMIC DNA]</scope>
</reference>
<evidence type="ECO:0008006" key="3">
    <source>
        <dbReference type="Google" id="ProtNLM"/>
    </source>
</evidence>
<dbReference type="SUPFAM" id="SSF52743">
    <property type="entry name" value="Subtilisin-like"/>
    <property type="match status" value="1"/>
</dbReference>
<dbReference type="GO" id="GO:0004252">
    <property type="term" value="F:serine-type endopeptidase activity"/>
    <property type="evidence" value="ECO:0007669"/>
    <property type="project" value="InterPro"/>
</dbReference>
<comment type="caution">
    <text evidence="1">The sequence shown here is derived from an EMBL/GenBank/DDBJ whole genome shotgun (WGS) entry which is preliminary data.</text>
</comment>
<sequence length="165" mass="18097">MLAGKKKGHPKIESVLFELQEEYIKDRANAKKFAKKRALKVKEKDKITVFLISEAGKTVDAIDKKSLIKYGAEIIKSGDKVLQVDIPVNRIKKIADNVKGISFITLPDKPTPEGFQSEGVNLSGASVYHSAGYTGSGVKVAIIDSGFRPYRRARGKERSGCNGFL</sequence>
<dbReference type="EMBL" id="MGDI01000011">
    <property type="protein sequence ID" value="OGL54515.1"/>
    <property type="molecule type" value="Genomic_DNA"/>
</dbReference>
<accession>A0A1F7SL69</accession>
<gene>
    <name evidence="1" type="ORF">A3G31_10170</name>
</gene>
<dbReference type="STRING" id="1817883.A3G31_10170"/>
<proteinExistence type="predicted"/>
<protein>
    <recommendedName>
        <fullName evidence="3">Peptidase S8/S53 domain-containing protein</fullName>
    </recommendedName>
</protein>
<evidence type="ECO:0000313" key="2">
    <source>
        <dbReference type="Proteomes" id="UP000178082"/>
    </source>
</evidence>
<dbReference type="Proteomes" id="UP000178082">
    <property type="component" value="Unassembled WGS sequence"/>
</dbReference>
<evidence type="ECO:0000313" key="1">
    <source>
        <dbReference type="EMBL" id="OGL54515.1"/>
    </source>
</evidence>
<organism evidence="1 2">
    <name type="scientific">Candidatus Schekmanbacteria bacterium RIFCSPLOWO2_12_FULL_38_15</name>
    <dbReference type="NCBI Taxonomy" id="1817883"/>
    <lineage>
        <taxon>Bacteria</taxon>
        <taxon>Candidatus Schekmaniibacteriota</taxon>
    </lineage>
</organism>
<dbReference type="AlphaFoldDB" id="A0A1F7SL69"/>
<dbReference type="InterPro" id="IPR036852">
    <property type="entry name" value="Peptidase_S8/S53_dom_sf"/>
</dbReference>
<dbReference type="GO" id="GO:0006508">
    <property type="term" value="P:proteolysis"/>
    <property type="evidence" value="ECO:0007669"/>
    <property type="project" value="InterPro"/>
</dbReference>
<name>A0A1F7SL69_9BACT</name>